<evidence type="ECO:0000259" key="1">
    <source>
        <dbReference type="PROSITE" id="PS51725"/>
    </source>
</evidence>
<gene>
    <name evidence="2" type="ORF">FB555_001069</name>
</gene>
<dbReference type="AlphaFoldDB" id="A0A7W3JTI8"/>
<feature type="domain" description="ABM" evidence="1">
    <location>
        <begin position="3"/>
        <end position="95"/>
    </location>
</feature>
<dbReference type="InterPro" id="IPR007138">
    <property type="entry name" value="ABM_dom"/>
</dbReference>
<dbReference type="PROSITE" id="PS51725">
    <property type="entry name" value="ABM"/>
    <property type="match status" value="1"/>
</dbReference>
<dbReference type="InterPro" id="IPR011008">
    <property type="entry name" value="Dimeric_a/b-barrel"/>
</dbReference>
<name>A0A7W3JTI8_9MICO</name>
<dbReference type="PANTHER" id="PTHR33336:SF15">
    <property type="entry name" value="ABM DOMAIN-CONTAINING PROTEIN"/>
    <property type="match status" value="1"/>
</dbReference>
<keyword evidence="2" id="KW-0560">Oxidoreductase</keyword>
<keyword evidence="2" id="KW-0503">Monooxygenase</keyword>
<dbReference type="SUPFAM" id="SSF54909">
    <property type="entry name" value="Dimeric alpha+beta barrel"/>
    <property type="match status" value="1"/>
</dbReference>
<dbReference type="Gene3D" id="3.30.70.100">
    <property type="match status" value="1"/>
</dbReference>
<dbReference type="RefSeq" id="WP_182484405.1">
    <property type="nucleotide sequence ID" value="NZ_JACGWU010000002.1"/>
</dbReference>
<comment type="caution">
    <text evidence="2">The sequence shown here is derived from an EMBL/GenBank/DDBJ whole genome shotgun (WGS) entry which is preliminary data.</text>
</comment>
<dbReference type="Proteomes" id="UP000524237">
    <property type="component" value="Unassembled WGS sequence"/>
</dbReference>
<evidence type="ECO:0000313" key="2">
    <source>
        <dbReference type="EMBL" id="MBA8828971.1"/>
    </source>
</evidence>
<protein>
    <submittedName>
        <fullName evidence="2">Quinol monooxygenase YgiN</fullName>
    </submittedName>
</protein>
<sequence length="97" mass="11254">MSYVCNAIWIAKPGSEHIVAEALAHLSELSRAEEGNLYFQVYQDPAEHGTFRIFEIYTDQDAFRVHGESKHFATWGKNYGIPALLDRHRDFYETLDF</sequence>
<dbReference type="GO" id="GO:0004497">
    <property type="term" value="F:monooxygenase activity"/>
    <property type="evidence" value="ECO:0007669"/>
    <property type="project" value="UniProtKB-KW"/>
</dbReference>
<dbReference type="PANTHER" id="PTHR33336">
    <property type="entry name" value="QUINOL MONOOXYGENASE YGIN-RELATED"/>
    <property type="match status" value="1"/>
</dbReference>
<organism evidence="2 3">
    <name type="scientific">Alpinimonas psychrophila</name>
    <dbReference type="NCBI Taxonomy" id="748908"/>
    <lineage>
        <taxon>Bacteria</taxon>
        <taxon>Bacillati</taxon>
        <taxon>Actinomycetota</taxon>
        <taxon>Actinomycetes</taxon>
        <taxon>Micrococcales</taxon>
        <taxon>Microbacteriaceae</taxon>
        <taxon>Alpinimonas</taxon>
    </lineage>
</organism>
<keyword evidence="3" id="KW-1185">Reference proteome</keyword>
<evidence type="ECO:0000313" key="3">
    <source>
        <dbReference type="Proteomes" id="UP000524237"/>
    </source>
</evidence>
<dbReference type="EMBL" id="JACGWU010000002">
    <property type="protein sequence ID" value="MBA8828971.1"/>
    <property type="molecule type" value="Genomic_DNA"/>
</dbReference>
<dbReference type="InterPro" id="IPR050744">
    <property type="entry name" value="AI-2_Isomerase_LsrG"/>
</dbReference>
<reference evidence="2 3" key="1">
    <citation type="submission" date="2020-07" db="EMBL/GenBank/DDBJ databases">
        <title>Sequencing the genomes of 1000 actinobacteria strains.</title>
        <authorList>
            <person name="Klenk H.-P."/>
        </authorList>
    </citation>
    <scope>NUCLEOTIDE SEQUENCE [LARGE SCALE GENOMIC DNA]</scope>
    <source>
        <strain evidence="2 3">DSM 23737</strain>
    </source>
</reference>
<accession>A0A7W3JTI8</accession>
<dbReference type="Pfam" id="PF03992">
    <property type="entry name" value="ABM"/>
    <property type="match status" value="1"/>
</dbReference>
<proteinExistence type="predicted"/>